<sequence>MLRWFGPGQSGAALPHPVIVPLSGERMRLWPDEMGGRSG</sequence>
<name>A0A133KN66_BIFBI</name>
<dbReference type="EMBL" id="LRPO01000039">
    <property type="protein sequence ID" value="KWZ80870.1"/>
    <property type="molecule type" value="Genomic_DNA"/>
</dbReference>
<reference evidence="1 2" key="1">
    <citation type="submission" date="2016-01" db="EMBL/GenBank/DDBJ databases">
        <authorList>
            <person name="Oliw E.H."/>
        </authorList>
    </citation>
    <scope>NUCLEOTIDE SEQUENCE [LARGE SCALE GENOMIC DNA]</scope>
    <source>
        <strain evidence="1 2">MJR8628B</strain>
    </source>
</reference>
<proteinExistence type="predicted"/>
<evidence type="ECO:0000313" key="1">
    <source>
        <dbReference type="EMBL" id="KWZ80870.1"/>
    </source>
</evidence>
<comment type="caution">
    <text evidence="1">The sequence shown here is derived from an EMBL/GenBank/DDBJ whole genome shotgun (WGS) entry which is preliminary data.</text>
</comment>
<protein>
    <submittedName>
        <fullName evidence="1">Uncharacterized protein</fullName>
    </submittedName>
</protein>
<dbReference type="Proteomes" id="UP000070092">
    <property type="component" value="Unassembled WGS sequence"/>
</dbReference>
<dbReference type="PATRIC" id="fig|1681.53.peg.1422"/>
<accession>A0A133KN66</accession>
<organism evidence="1 2">
    <name type="scientific">Bifidobacterium bifidum</name>
    <dbReference type="NCBI Taxonomy" id="1681"/>
    <lineage>
        <taxon>Bacteria</taxon>
        <taxon>Bacillati</taxon>
        <taxon>Actinomycetota</taxon>
        <taxon>Actinomycetes</taxon>
        <taxon>Bifidobacteriales</taxon>
        <taxon>Bifidobacteriaceae</taxon>
        <taxon>Bifidobacterium</taxon>
    </lineage>
</organism>
<dbReference type="AlphaFoldDB" id="A0A133KN66"/>
<gene>
    <name evidence="1" type="ORF">HMPREF3196_01444</name>
</gene>
<evidence type="ECO:0000313" key="2">
    <source>
        <dbReference type="Proteomes" id="UP000070092"/>
    </source>
</evidence>